<dbReference type="Pfam" id="PF08704">
    <property type="entry name" value="GCD14"/>
    <property type="match status" value="1"/>
</dbReference>
<comment type="subcellular location">
    <subcellularLocation>
        <location evidence="1">Nucleus</location>
    </subcellularLocation>
</comment>
<keyword evidence="5" id="KW-0949">S-adenosyl-L-methionine</keyword>
<dbReference type="Proteomes" id="UP001438707">
    <property type="component" value="Unassembled WGS sequence"/>
</dbReference>
<comment type="caution">
    <text evidence="10">The sequence shown here is derived from an EMBL/GenBank/DDBJ whole genome shotgun (WGS) entry which is preliminary data.</text>
</comment>
<dbReference type="GO" id="GO:0160107">
    <property type="term" value="F:tRNA (adenine(58)-N1)-methyltransferase activity"/>
    <property type="evidence" value="ECO:0007669"/>
    <property type="project" value="UniProtKB-EC"/>
</dbReference>
<dbReference type="PANTHER" id="PTHR12133:SF2">
    <property type="entry name" value="TRNA (ADENINE(58)-N(1))-METHYLTRANSFERASE CATALYTIC SUBUNIT TRMT61A"/>
    <property type="match status" value="1"/>
</dbReference>
<dbReference type="Gene3D" id="3.40.50.150">
    <property type="entry name" value="Vaccinia Virus protein VP39"/>
    <property type="match status" value="1"/>
</dbReference>
<dbReference type="SUPFAM" id="SSF53335">
    <property type="entry name" value="S-adenosyl-L-methionine-dependent methyltransferases"/>
    <property type="match status" value="1"/>
</dbReference>
<proteinExistence type="predicted"/>
<gene>
    <name evidence="10" type="ORF">WJX74_003465</name>
</gene>
<evidence type="ECO:0000256" key="5">
    <source>
        <dbReference type="ARBA" id="ARBA00022691"/>
    </source>
</evidence>
<feature type="compositionally biased region" description="Polar residues" evidence="8">
    <location>
        <begin position="292"/>
        <end position="303"/>
    </location>
</feature>
<keyword evidence="7" id="KW-0539">Nucleus</keyword>
<dbReference type="EC" id="2.1.1.220" evidence="2"/>
<name>A0AAW1S3C0_9CHLO</name>
<evidence type="ECO:0000256" key="6">
    <source>
        <dbReference type="ARBA" id="ARBA00022694"/>
    </source>
</evidence>
<accession>A0AAW1S3C0</accession>
<sequence>MVLPPVKPHPHIQEGDLVVVYERFDSMKQVVVKSSALFGNRFGNFRMQVCSYSRLTNPSTPRTKILYAADISMVCTFLELEPGSTVVESGTGSGSLTTSLARAVGPEGAVHTFEFHEQRCQAAAEDFRQLGLDSTVHLKQRDIEGQAFPAELAGQADAVFLDLPGPWKVVSSAAQTLQPNSRFCSFSPCIEQVQQICLALSGHGFHYIRSMECLLRPHKVRSITLGSGISEAHSPHNAGQNKKRKRNDGRAANQNAQPAPAKIASPAAFLAANGGNSSMPPLDQGPAAADFLSQSSPCKMNDK</sequence>
<keyword evidence="4" id="KW-0808">Transferase</keyword>
<dbReference type="InterPro" id="IPR014816">
    <property type="entry name" value="tRNA_MeTrfase_Gcd14"/>
</dbReference>
<dbReference type="PANTHER" id="PTHR12133">
    <property type="entry name" value="TRNA (ADENINE(58)-N(1))-METHYLTRANSFERASE"/>
    <property type="match status" value="1"/>
</dbReference>
<dbReference type="GO" id="GO:0005634">
    <property type="term" value="C:nucleus"/>
    <property type="evidence" value="ECO:0007669"/>
    <property type="project" value="UniProtKB-SubCell"/>
</dbReference>
<evidence type="ECO:0000259" key="9">
    <source>
        <dbReference type="Pfam" id="PF08704"/>
    </source>
</evidence>
<keyword evidence="3" id="KW-0489">Methyltransferase</keyword>
<dbReference type="GO" id="GO:0030488">
    <property type="term" value="P:tRNA methylation"/>
    <property type="evidence" value="ECO:0007669"/>
    <property type="project" value="InterPro"/>
</dbReference>
<evidence type="ECO:0000256" key="8">
    <source>
        <dbReference type="SAM" id="MobiDB-lite"/>
    </source>
</evidence>
<dbReference type="InterPro" id="IPR049470">
    <property type="entry name" value="TRM61_C"/>
</dbReference>
<evidence type="ECO:0000256" key="7">
    <source>
        <dbReference type="ARBA" id="ARBA00023242"/>
    </source>
</evidence>
<evidence type="ECO:0000256" key="4">
    <source>
        <dbReference type="ARBA" id="ARBA00022679"/>
    </source>
</evidence>
<feature type="domain" description="tRNA (adenine(58)-N(1))-methyltransferase catalytic subunit TRM61 C-terminal" evidence="9">
    <location>
        <begin position="62"/>
        <end position="255"/>
    </location>
</feature>
<dbReference type="EMBL" id="JALJOS010000004">
    <property type="protein sequence ID" value="KAK9840108.1"/>
    <property type="molecule type" value="Genomic_DNA"/>
</dbReference>
<evidence type="ECO:0000313" key="10">
    <source>
        <dbReference type="EMBL" id="KAK9840108.1"/>
    </source>
</evidence>
<keyword evidence="11" id="KW-1185">Reference proteome</keyword>
<protein>
    <recommendedName>
        <fullName evidence="2">tRNA (adenine(58)-N(1))-methyltransferase</fullName>
        <ecNumber evidence="2">2.1.1.220</ecNumber>
    </recommendedName>
</protein>
<dbReference type="InterPro" id="IPR029063">
    <property type="entry name" value="SAM-dependent_MTases_sf"/>
</dbReference>
<dbReference type="Gene3D" id="3.10.330.20">
    <property type="match status" value="1"/>
</dbReference>
<evidence type="ECO:0000256" key="1">
    <source>
        <dbReference type="ARBA" id="ARBA00004123"/>
    </source>
</evidence>
<evidence type="ECO:0000313" key="11">
    <source>
        <dbReference type="Proteomes" id="UP001438707"/>
    </source>
</evidence>
<dbReference type="PROSITE" id="PS51620">
    <property type="entry name" value="SAM_TRM61"/>
    <property type="match status" value="1"/>
</dbReference>
<feature type="region of interest" description="Disordered" evidence="8">
    <location>
        <begin position="227"/>
        <end position="303"/>
    </location>
</feature>
<organism evidence="10 11">
    <name type="scientific">Apatococcus lobatus</name>
    <dbReference type="NCBI Taxonomy" id="904363"/>
    <lineage>
        <taxon>Eukaryota</taxon>
        <taxon>Viridiplantae</taxon>
        <taxon>Chlorophyta</taxon>
        <taxon>core chlorophytes</taxon>
        <taxon>Trebouxiophyceae</taxon>
        <taxon>Chlorellales</taxon>
        <taxon>Chlorellaceae</taxon>
        <taxon>Apatococcus</taxon>
    </lineage>
</organism>
<dbReference type="GO" id="GO:0031515">
    <property type="term" value="C:tRNA (m1A) methyltransferase complex"/>
    <property type="evidence" value="ECO:0007669"/>
    <property type="project" value="InterPro"/>
</dbReference>
<evidence type="ECO:0000256" key="2">
    <source>
        <dbReference type="ARBA" id="ARBA00012796"/>
    </source>
</evidence>
<evidence type="ECO:0000256" key="3">
    <source>
        <dbReference type="ARBA" id="ARBA00022603"/>
    </source>
</evidence>
<reference evidence="10 11" key="1">
    <citation type="journal article" date="2024" name="Nat. Commun.">
        <title>Phylogenomics reveals the evolutionary origins of lichenization in chlorophyte algae.</title>
        <authorList>
            <person name="Puginier C."/>
            <person name="Libourel C."/>
            <person name="Otte J."/>
            <person name="Skaloud P."/>
            <person name="Haon M."/>
            <person name="Grisel S."/>
            <person name="Petersen M."/>
            <person name="Berrin J.G."/>
            <person name="Delaux P.M."/>
            <person name="Dal Grande F."/>
            <person name="Keller J."/>
        </authorList>
    </citation>
    <scope>NUCLEOTIDE SEQUENCE [LARGE SCALE GENOMIC DNA]</scope>
    <source>
        <strain evidence="10 11">SAG 2145</strain>
    </source>
</reference>
<feature type="compositionally biased region" description="Low complexity" evidence="8">
    <location>
        <begin position="251"/>
        <end position="261"/>
    </location>
</feature>
<dbReference type="CDD" id="cd02440">
    <property type="entry name" value="AdoMet_MTases"/>
    <property type="match status" value="1"/>
</dbReference>
<keyword evidence="6" id="KW-0819">tRNA processing</keyword>
<dbReference type="AlphaFoldDB" id="A0AAW1S3C0"/>